<dbReference type="AlphaFoldDB" id="A0A2A6BIR0"/>
<evidence type="ECO:0000313" key="4">
    <source>
        <dbReference type="Proteomes" id="UP000005239"/>
    </source>
</evidence>
<feature type="compositionally biased region" description="Basic and acidic residues" evidence="2">
    <location>
        <begin position="80"/>
        <end position="107"/>
    </location>
</feature>
<proteinExistence type="predicted"/>
<sequence>MSTISVEDFVELKRNMEERMNGFEEAIVELKASNAHLQELVYQMLDMLPVNSQGVHDAPHDANRAQGVQSGRMVATRNDSSNDHEEAYRSDRRRDRSHGLEVLRNEPDSNLSPTLSSFTEYESSAQFSSLHSTHSLASLTGERAWEMMRRLPAFRTLVANRPRMPHSRLSLPVSHPNMNSRPEMLNERSGQQEANRNFFNISSLPSEIRWKLFAFLTTSIGKVRLVCKSWHAMVSEDCMNVGIEFLKREAACFGMLRAIAEQLEIFPETPQRTTVGNRDDFVRLSFDISYGSPGLEFLRSCIGTKSRVVDIARPESGPQRNGELSAVAFYDAVSKFLKPLKQVTEMNLWQHYINNDNSKLLKKLTAHRYVRKMYFTVDVQTNPQAFLFNISERVEYFNIRLVNSQARSDHVTTSVRDKSASWVEMVLAMFHCRACSIYLNTYVVDLFSSEDFGSIVEMLENRGLPFHLKANLHQEPSRILAKAVKALKKDISKCGNVWIVSIWSKPPPAHAEL</sequence>
<accession>A0A2A6BIR0</accession>
<evidence type="ECO:0000256" key="1">
    <source>
        <dbReference type="SAM" id="Coils"/>
    </source>
</evidence>
<evidence type="ECO:0000256" key="2">
    <source>
        <dbReference type="SAM" id="MobiDB-lite"/>
    </source>
</evidence>
<evidence type="ECO:0000313" key="3">
    <source>
        <dbReference type="EnsemblMetazoa" id="PPA39898.1"/>
    </source>
</evidence>
<feature type="region of interest" description="Disordered" evidence="2">
    <location>
        <begin position="166"/>
        <end position="190"/>
    </location>
</feature>
<reference evidence="3" key="2">
    <citation type="submission" date="2022-06" db="UniProtKB">
        <authorList>
            <consortium name="EnsemblMetazoa"/>
        </authorList>
    </citation>
    <scope>IDENTIFICATION</scope>
    <source>
        <strain evidence="3">PS312</strain>
    </source>
</reference>
<reference evidence="4" key="1">
    <citation type="journal article" date="2008" name="Nat. Genet.">
        <title>The Pristionchus pacificus genome provides a unique perspective on nematode lifestyle and parasitism.</title>
        <authorList>
            <person name="Dieterich C."/>
            <person name="Clifton S.W."/>
            <person name="Schuster L.N."/>
            <person name="Chinwalla A."/>
            <person name="Delehaunty K."/>
            <person name="Dinkelacker I."/>
            <person name="Fulton L."/>
            <person name="Fulton R."/>
            <person name="Godfrey J."/>
            <person name="Minx P."/>
            <person name="Mitreva M."/>
            <person name="Roeseler W."/>
            <person name="Tian H."/>
            <person name="Witte H."/>
            <person name="Yang S.P."/>
            <person name="Wilson R.K."/>
            <person name="Sommer R.J."/>
        </authorList>
    </citation>
    <scope>NUCLEOTIDE SEQUENCE [LARGE SCALE GENOMIC DNA]</scope>
    <source>
        <strain evidence="4">PS312</strain>
    </source>
</reference>
<gene>
    <name evidence="3" type="primary">WBGene00278267</name>
</gene>
<feature type="coiled-coil region" evidence="1">
    <location>
        <begin position="6"/>
        <end position="40"/>
    </location>
</feature>
<dbReference type="Pfam" id="PF12937">
    <property type="entry name" value="F-box-like"/>
    <property type="match status" value="1"/>
</dbReference>
<dbReference type="InterPro" id="IPR036047">
    <property type="entry name" value="F-box-like_dom_sf"/>
</dbReference>
<keyword evidence="1" id="KW-0175">Coiled coil</keyword>
<accession>A0A8R1USR2</accession>
<keyword evidence="4" id="KW-1185">Reference proteome</keyword>
<protein>
    <submittedName>
        <fullName evidence="3">Uncharacterized protein</fullName>
    </submittedName>
</protein>
<dbReference type="Proteomes" id="UP000005239">
    <property type="component" value="Unassembled WGS sequence"/>
</dbReference>
<dbReference type="EnsemblMetazoa" id="PPA39898.1">
    <property type="protein sequence ID" value="PPA39898.1"/>
    <property type="gene ID" value="WBGene00278267"/>
</dbReference>
<name>A0A2A6BIR0_PRIPA</name>
<dbReference type="SUPFAM" id="SSF81383">
    <property type="entry name" value="F-box domain"/>
    <property type="match status" value="1"/>
</dbReference>
<organism evidence="3 4">
    <name type="scientific">Pristionchus pacificus</name>
    <name type="common">Parasitic nematode worm</name>
    <dbReference type="NCBI Taxonomy" id="54126"/>
    <lineage>
        <taxon>Eukaryota</taxon>
        <taxon>Metazoa</taxon>
        <taxon>Ecdysozoa</taxon>
        <taxon>Nematoda</taxon>
        <taxon>Chromadorea</taxon>
        <taxon>Rhabditida</taxon>
        <taxon>Rhabditina</taxon>
        <taxon>Diplogasteromorpha</taxon>
        <taxon>Diplogasteroidea</taxon>
        <taxon>Neodiplogasteridae</taxon>
        <taxon>Pristionchus</taxon>
    </lineage>
</organism>
<dbReference type="InterPro" id="IPR001810">
    <property type="entry name" value="F-box_dom"/>
</dbReference>
<feature type="region of interest" description="Disordered" evidence="2">
    <location>
        <begin position="53"/>
        <end position="116"/>
    </location>
</feature>